<proteinExistence type="predicted"/>
<dbReference type="Proteomes" id="UP000011988">
    <property type="component" value="Unassembled WGS sequence"/>
</dbReference>
<accession>M6CZW7</accession>
<comment type="caution">
    <text evidence="1">The sequence shown here is derived from an EMBL/GenBank/DDBJ whole genome shotgun (WGS) entry which is preliminary data.</text>
</comment>
<organism evidence="1 2">
    <name type="scientific">Leptospira alstonii serovar Sichuan str. 79601</name>
    <dbReference type="NCBI Taxonomy" id="1218565"/>
    <lineage>
        <taxon>Bacteria</taxon>
        <taxon>Pseudomonadati</taxon>
        <taxon>Spirochaetota</taxon>
        <taxon>Spirochaetia</taxon>
        <taxon>Leptospirales</taxon>
        <taxon>Leptospiraceae</taxon>
        <taxon>Leptospira</taxon>
    </lineage>
</organism>
<reference evidence="1 2" key="1">
    <citation type="submission" date="2013-01" db="EMBL/GenBank/DDBJ databases">
        <authorList>
            <person name="Harkins D.M."/>
            <person name="Durkin A.S."/>
            <person name="Brinkac L.M."/>
            <person name="Haft D.H."/>
            <person name="Selengut J.D."/>
            <person name="Sanka R."/>
            <person name="DePew J."/>
            <person name="Purushe J."/>
            <person name="Galloway R.L."/>
            <person name="Vinetz J.M."/>
            <person name="Sutton G.G."/>
            <person name="Nierman W.C."/>
            <person name="Fouts D.E."/>
        </authorList>
    </citation>
    <scope>NUCLEOTIDE SEQUENCE [LARGE SCALE GENOMIC DNA]</scope>
    <source>
        <strain evidence="1 2">79601</strain>
    </source>
</reference>
<protein>
    <submittedName>
        <fullName evidence="1">Uncharacterized protein</fullName>
    </submittedName>
</protein>
<dbReference type="AlphaFoldDB" id="M6CZW7"/>
<evidence type="ECO:0000313" key="1">
    <source>
        <dbReference type="EMBL" id="EMJ95981.1"/>
    </source>
</evidence>
<evidence type="ECO:0000313" key="2">
    <source>
        <dbReference type="Proteomes" id="UP000011988"/>
    </source>
</evidence>
<name>M6CZW7_9LEPT</name>
<sequence length="62" mass="7136">MNTADACGIIVSDINTRTKVSIWIKRNIIILKKIKFFKDKRLSLFLNRINDSRSLQGDLNVS</sequence>
<dbReference type="PATRIC" id="fig|1218565.3.peg.1298"/>
<dbReference type="EMBL" id="ANIK01000028">
    <property type="protein sequence ID" value="EMJ95981.1"/>
    <property type="molecule type" value="Genomic_DNA"/>
</dbReference>
<dbReference type="RefSeq" id="WP_020772771.1">
    <property type="nucleotide sequence ID" value="NZ_ANIK01000028.1"/>
</dbReference>
<gene>
    <name evidence="1" type="ORF">LEP1GSC194_0309</name>
</gene>